<keyword evidence="3" id="KW-0804">Transcription</keyword>
<dbReference type="InterPro" id="IPR011991">
    <property type="entry name" value="ArsR-like_HTH"/>
</dbReference>
<dbReference type="PANTHER" id="PTHR33154">
    <property type="entry name" value="TRANSCRIPTIONAL REGULATOR, ARSR FAMILY"/>
    <property type="match status" value="1"/>
</dbReference>
<dbReference type="GO" id="GO:0003677">
    <property type="term" value="F:DNA binding"/>
    <property type="evidence" value="ECO:0007669"/>
    <property type="project" value="UniProtKB-KW"/>
</dbReference>
<evidence type="ECO:0000259" key="4">
    <source>
        <dbReference type="PROSITE" id="PS50987"/>
    </source>
</evidence>
<gene>
    <name evidence="5" type="ORF">HY730_02205</name>
</gene>
<reference evidence="5" key="1">
    <citation type="submission" date="2020-07" db="EMBL/GenBank/DDBJ databases">
        <title>Huge and variable diversity of episymbiotic CPR bacteria and DPANN archaea in groundwater ecosystems.</title>
        <authorList>
            <person name="He C.Y."/>
            <person name="Keren R."/>
            <person name="Whittaker M."/>
            <person name="Farag I.F."/>
            <person name="Doudna J."/>
            <person name="Cate J.H.D."/>
            <person name="Banfield J.F."/>
        </authorList>
    </citation>
    <scope>NUCLEOTIDE SEQUENCE</scope>
    <source>
        <strain evidence="5">NC_groundwater_1482_Ag_S-0.65um_47_24</strain>
    </source>
</reference>
<dbReference type="SMART" id="SM00418">
    <property type="entry name" value="HTH_ARSR"/>
    <property type="match status" value="1"/>
</dbReference>
<evidence type="ECO:0000313" key="6">
    <source>
        <dbReference type="Proteomes" id="UP000772181"/>
    </source>
</evidence>
<dbReference type="SUPFAM" id="SSF46785">
    <property type="entry name" value="Winged helix' DNA-binding domain"/>
    <property type="match status" value="1"/>
</dbReference>
<name>A0A933LQC0_UNCTE</name>
<dbReference type="PANTHER" id="PTHR33154:SF18">
    <property type="entry name" value="ARSENICAL RESISTANCE OPERON REPRESSOR"/>
    <property type="match status" value="1"/>
</dbReference>
<proteinExistence type="predicted"/>
<dbReference type="InterPro" id="IPR001845">
    <property type="entry name" value="HTH_ArsR_DNA-bd_dom"/>
</dbReference>
<dbReference type="Pfam" id="PF01022">
    <property type="entry name" value="HTH_5"/>
    <property type="match status" value="1"/>
</dbReference>
<accession>A0A933LQC0</accession>
<evidence type="ECO:0000256" key="3">
    <source>
        <dbReference type="ARBA" id="ARBA00023163"/>
    </source>
</evidence>
<dbReference type="Proteomes" id="UP000772181">
    <property type="component" value="Unassembled WGS sequence"/>
</dbReference>
<dbReference type="EMBL" id="JACQWF010000105">
    <property type="protein sequence ID" value="MBI4595171.1"/>
    <property type="molecule type" value="Genomic_DNA"/>
</dbReference>
<dbReference type="GO" id="GO:0003700">
    <property type="term" value="F:DNA-binding transcription factor activity"/>
    <property type="evidence" value="ECO:0007669"/>
    <property type="project" value="InterPro"/>
</dbReference>
<protein>
    <submittedName>
        <fullName evidence="5">Helix-turn-helix transcriptional regulator</fullName>
    </submittedName>
</protein>
<evidence type="ECO:0000313" key="5">
    <source>
        <dbReference type="EMBL" id="MBI4595171.1"/>
    </source>
</evidence>
<sequence>MDEKLVDIFKALANPNRLEIFKLIHKMEGKCCDLPLDDNAVCAIASNFSLALSTVSHHLKELKNAGLIRCERQGQSIYCRVEPKALEEIRRFFDELILDAKR</sequence>
<dbReference type="InterPro" id="IPR036388">
    <property type="entry name" value="WH-like_DNA-bd_sf"/>
</dbReference>
<dbReference type="PROSITE" id="PS50987">
    <property type="entry name" value="HTH_ARSR_2"/>
    <property type="match status" value="1"/>
</dbReference>
<evidence type="ECO:0000256" key="1">
    <source>
        <dbReference type="ARBA" id="ARBA00023015"/>
    </source>
</evidence>
<organism evidence="5 6">
    <name type="scientific">Tectimicrobiota bacterium</name>
    <dbReference type="NCBI Taxonomy" id="2528274"/>
    <lineage>
        <taxon>Bacteria</taxon>
        <taxon>Pseudomonadati</taxon>
        <taxon>Nitrospinota/Tectimicrobiota group</taxon>
        <taxon>Candidatus Tectimicrobiota</taxon>
    </lineage>
</organism>
<evidence type="ECO:0000256" key="2">
    <source>
        <dbReference type="ARBA" id="ARBA00023125"/>
    </source>
</evidence>
<dbReference type="AlphaFoldDB" id="A0A933LQC0"/>
<dbReference type="NCBIfam" id="NF033788">
    <property type="entry name" value="HTH_metalloreg"/>
    <property type="match status" value="1"/>
</dbReference>
<keyword evidence="2" id="KW-0238">DNA-binding</keyword>
<dbReference type="CDD" id="cd00090">
    <property type="entry name" value="HTH_ARSR"/>
    <property type="match status" value="1"/>
</dbReference>
<dbReference type="Gene3D" id="1.10.10.10">
    <property type="entry name" value="Winged helix-like DNA-binding domain superfamily/Winged helix DNA-binding domain"/>
    <property type="match status" value="1"/>
</dbReference>
<dbReference type="InterPro" id="IPR036390">
    <property type="entry name" value="WH_DNA-bd_sf"/>
</dbReference>
<dbReference type="InterPro" id="IPR051081">
    <property type="entry name" value="HTH_MetalResp_TranReg"/>
</dbReference>
<feature type="domain" description="HTH arsR-type" evidence="4">
    <location>
        <begin position="1"/>
        <end position="102"/>
    </location>
</feature>
<comment type="caution">
    <text evidence="5">The sequence shown here is derived from an EMBL/GenBank/DDBJ whole genome shotgun (WGS) entry which is preliminary data.</text>
</comment>
<keyword evidence="1" id="KW-0805">Transcription regulation</keyword>